<proteinExistence type="predicted"/>
<dbReference type="SUPFAM" id="SSF49785">
    <property type="entry name" value="Galactose-binding domain-like"/>
    <property type="match status" value="1"/>
</dbReference>
<gene>
    <name evidence="2" type="ORF">D2V17_14170</name>
</gene>
<dbReference type="InterPro" id="IPR000421">
    <property type="entry name" value="FA58C"/>
</dbReference>
<evidence type="ECO:0000259" key="1">
    <source>
        <dbReference type="PROSITE" id="PS50022"/>
    </source>
</evidence>
<dbReference type="RefSeq" id="WP_119593455.1">
    <property type="nucleotide sequence ID" value="NZ_QXFM01000114.1"/>
</dbReference>
<dbReference type="InterPro" id="IPR008979">
    <property type="entry name" value="Galactose-bd-like_sf"/>
</dbReference>
<sequence length="306" mass="32379">MANLIMVAPIAPATLTASRGSGAANLLTADPKEVWLDSAAGTAATIDVDLGAVVTIDTVLLGHVYGAHADARWSISGGLDGHGEFAVMADSALRAVDSPGQAPKLTNALWHGSAVNVRYLRIALTQKAGEQPVSIGCQVIGKAFMPQYNMTWGAGRKVIDTGTATPLPDGGFAVVEGVRKGAFEWTLQDLSPEETEQLYILQLICGSTKPLLVVEDPQASPGQGYRIHYCKLVNLKSYERRNPAQTRWDLSVEDWGATEASVGGVSAVATIYNTLSNSNLRGDQVVGFIAWADELDGRLTAMEAAE</sequence>
<protein>
    <recommendedName>
        <fullName evidence="1">F5/8 type C domain-containing protein</fullName>
    </recommendedName>
</protein>
<accession>A0A3A1P1Y2</accession>
<feature type="domain" description="F5/8 type C" evidence="1">
    <location>
        <begin position="1"/>
        <end position="142"/>
    </location>
</feature>
<name>A0A3A1P1Y2_9SPHN</name>
<dbReference type="Gene3D" id="2.60.120.260">
    <property type="entry name" value="Galactose-binding domain-like"/>
    <property type="match status" value="1"/>
</dbReference>
<dbReference type="EMBL" id="QXFM01000114">
    <property type="protein sequence ID" value="RIV82944.1"/>
    <property type="molecule type" value="Genomic_DNA"/>
</dbReference>
<dbReference type="AlphaFoldDB" id="A0A3A1P1Y2"/>
<reference evidence="2 3" key="1">
    <citation type="submission" date="2018-08" db="EMBL/GenBank/DDBJ databases">
        <title>Erythrobacter zhengii sp.nov., a bacterium isolated from deep-sea sediment.</title>
        <authorList>
            <person name="Fang C."/>
            <person name="Wu Y.-H."/>
            <person name="Sun C."/>
            <person name="Wang H."/>
            <person name="Cheng H."/>
            <person name="Meng F.-X."/>
            <person name="Wang C.-S."/>
            <person name="Xu X.-W."/>
        </authorList>
    </citation>
    <scope>NUCLEOTIDE SEQUENCE [LARGE SCALE GENOMIC DNA]</scope>
    <source>
        <strain evidence="2 3">CCTCC AB 2015396</strain>
    </source>
</reference>
<organism evidence="2 3">
    <name type="scientific">Aurantiacibacter xanthus</name>
    <dbReference type="NCBI Taxonomy" id="1784712"/>
    <lineage>
        <taxon>Bacteria</taxon>
        <taxon>Pseudomonadati</taxon>
        <taxon>Pseudomonadota</taxon>
        <taxon>Alphaproteobacteria</taxon>
        <taxon>Sphingomonadales</taxon>
        <taxon>Erythrobacteraceae</taxon>
        <taxon>Aurantiacibacter</taxon>
    </lineage>
</organism>
<evidence type="ECO:0000313" key="3">
    <source>
        <dbReference type="Proteomes" id="UP000265366"/>
    </source>
</evidence>
<keyword evidence="3" id="KW-1185">Reference proteome</keyword>
<dbReference type="PROSITE" id="PS50022">
    <property type="entry name" value="FA58C_3"/>
    <property type="match status" value="1"/>
</dbReference>
<dbReference type="Proteomes" id="UP000265366">
    <property type="component" value="Unassembled WGS sequence"/>
</dbReference>
<dbReference type="OrthoDB" id="7594027at2"/>
<evidence type="ECO:0000313" key="2">
    <source>
        <dbReference type="EMBL" id="RIV82944.1"/>
    </source>
</evidence>
<comment type="caution">
    <text evidence="2">The sequence shown here is derived from an EMBL/GenBank/DDBJ whole genome shotgun (WGS) entry which is preliminary data.</text>
</comment>